<name>A0AA38HE80_9TREE</name>
<dbReference type="Proteomes" id="UP001164286">
    <property type="component" value="Unassembled WGS sequence"/>
</dbReference>
<evidence type="ECO:0000313" key="3">
    <source>
        <dbReference type="Proteomes" id="UP001164286"/>
    </source>
</evidence>
<keyword evidence="3" id="KW-1185">Reference proteome</keyword>
<evidence type="ECO:0008006" key="4">
    <source>
        <dbReference type="Google" id="ProtNLM"/>
    </source>
</evidence>
<evidence type="ECO:0000313" key="2">
    <source>
        <dbReference type="EMBL" id="KAI9638615.1"/>
    </source>
</evidence>
<dbReference type="GeneID" id="77731448"/>
<dbReference type="RefSeq" id="XP_052948392.1">
    <property type="nucleotide sequence ID" value="XM_053092243.1"/>
</dbReference>
<reference evidence="2" key="1">
    <citation type="journal article" date="2022" name="G3 (Bethesda)">
        <title>High quality genome of the basidiomycete yeast Dioszegia hungarica PDD-24b-2 isolated from cloud water.</title>
        <authorList>
            <person name="Jarrige D."/>
            <person name="Haridas S."/>
            <person name="Bleykasten-Grosshans C."/>
            <person name="Joly M."/>
            <person name="Nadalig T."/>
            <person name="Sancelme M."/>
            <person name="Vuilleumier S."/>
            <person name="Grigoriev I.V."/>
            <person name="Amato P."/>
            <person name="Bringel F."/>
        </authorList>
    </citation>
    <scope>NUCLEOTIDE SEQUENCE</scope>
    <source>
        <strain evidence="2">PDD-24b-2</strain>
    </source>
</reference>
<sequence length="158" mass="17215">MGNDKSPRNVAVAIIFDSQTARVLMVTSRKHPNLWISGSPRDIAAPTDDERLMMIAMEPGATKRPSVWHIHVIRTSEVAVDGTPDWPEQDERQRSWFSLTDALGKISQWGSDLQAGDSASNEGKVAKGPAKKALKGGAMETAFRAFMESEGISPAEQP</sequence>
<gene>
    <name evidence="2" type="ORF">MKK02DRAFT_43014</name>
</gene>
<evidence type="ECO:0000256" key="1">
    <source>
        <dbReference type="SAM" id="MobiDB-lite"/>
    </source>
</evidence>
<dbReference type="EMBL" id="JAKWFO010000003">
    <property type="protein sequence ID" value="KAI9638615.1"/>
    <property type="molecule type" value="Genomic_DNA"/>
</dbReference>
<organism evidence="2 3">
    <name type="scientific">Dioszegia hungarica</name>
    <dbReference type="NCBI Taxonomy" id="4972"/>
    <lineage>
        <taxon>Eukaryota</taxon>
        <taxon>Fungi</taxon>
        <taxon>Dikarya</taxon>
        <taxon>Basidiomycota</taxon>
        <taxon>Agaricomycotina</taxon>
        <taxon>Tremellomycetes</taxon>
        <taxon>Tremellales</taxon>
        <taxon>Bulleribasidiaceae</taxon>
        <taxon>Dioszegia</taxon>
    </lineage>
</organism>
<proteinExistence type="predicted"/>
<feature type="region of interest" description="Disordered" evidence="1">
    <location>
        <begin position="113"/>
        <end position="137"/>
    </location>
</feature>
<accession>A0AA38HE80</accession>
<dbReference type="AlphaFoldDB" id="A0AA38HE80"/>
<protein>
    <recommendedName>
        <fullName evidence="4">Nudix hydrolase domain-containing protein</fullName>
    </recommendedName>
</protein>
<comment type="caution">
    <text evidence="2">The sequence shown here is derived from an EMBL/GenBank/DDBJ whole genome shotgun (WGS) entry which is preliminary data.</text>
</comment>